<dbReference type="PANTHER" id="PTHR43464:SF19">
    <property type="entry name" value="UBIQUINONE BIOSYNTHESIS O-METHYLTRANSFERASE, MITOCHONDRIAL"/>
    <property type="match status" value="1"/>
</dbReference>
<dbReference type="AlphaFoldDB" id="A0A5Q5CHL7"/>
<keyword evidence="3" id="KW-0949">S-adenosyl-L-methionine</keyword>
<dbReference type="InterPro" id="IPR029063">
    <property type="entry name" value="SAM-dependent_MTases_sf"/>
</dbReference>
<dbReference type="GO" id="GO:0032259">
    <property type="term" value="P:methylation"/>
    <property type="evidence" value="ECO:0007669"/>
    <property type="project" value="UniProtKB-KW"/>
</dbReference>
<keyword evidence="2 5" id="KW-0808">Transferase</keyword>
<dbReference type="InterPro" id="IPR041698">
    <property type="entry name" value="Methyltransf_25"/>
</dbReference>
<accession>A0A5Q5CHL7</accession>
<gene>
    <name evidence="5" type="ordered locus">Mjls_2932</name>
</gene>
<dbReference type="EMBL" id="CP000580">
    <property type="protein sequence ID" value="ABN98711.1"/>
    <property type="molecule type" value="Genomic_DNA"/>
</dbReference>
<evidence type="ECO:0000259" key="4">
    <source>
        <dbReference type="Pfam" id="PF13649"/>
    </source>
</evidence>
<evidence type="ECO:0000256" key="1">
    <source>
        <dbReference type="ARBA" id="ARBA00022603"/>
    </source>
</evidence>
<reference evidence="5" key="1">
    <citation type="submission" date="2007-02" db="EMBL/GenBank/DDBJ databases">
        <title>Complete sequence of Mycobacterium sp. JLS.</title>
        <authorList>
            <consortium name="US DOE Joint Genome Institute"/>
            <person name="Copeland A."/>
            <person name="Lucas S."/>
            <person name="Lapidus A."/>
            <person name="Barry K."/>
            <person name="Detter J.C."/>
            <person name="Glavina del Rio T."/>
            <person name="Hammon N."/>
            <person name="Israni S."/>
            <person name="Dalin E."/>
            <person name="Tice H."/>
            <person name="Pitluck S."/>
            <person name="Chain P."/>
            <person name="Malfatti S."/>
            <person name="Shin M."/>
            <person name="Vergez L."/>
            <person name="Schmutz J."/>
            <person name="Larimer F."/>
            <person name="Land M."/>
            <person name="Hauser L."/>
            <person name="Kyrpides N."/>
            <person name="Mikhailova N."/>
            <person name="Miller C.D."/>
            <person name="Anderson A.J."/>
            <person name="Sims R.C."/>
            <person name="Richardson P."/>
        </authorList>
    </citation>
    <scope>NUCLEOTIDE SEQUENCE [LARGE SCALE GENOMIC DNA]</scope>
    <source>
        <strain evidence="5">JLS</strain>
    </source>
</reference>
<keyword evidence="1 5" id="KW-0489">Methyltransferase</keyword>
<evidence type="ECO:0000313" key="5">
    <source>
        <dbReference type="EMBL" id="ABN98711.1"/>
    </source>
</evidence>
<protein>
    <submittedName>
        <fullName evidence="5">Methyltransferase type 12</fullName>
    </submittedName>
</protein>
<proteinExistence type="predicted"/>
<feature type="domain" description="Methyltransferase" evidence="4">
    <location>
        <begin position="47"/>
        <end position="135"/>
    </location>
</feature>
<dbReference type="KEGG" id="mjl:Mjls_2932"/>
<name>A0A5Q5CHL7_MYCSJ</name>
<organism evidence="5">
    <name type="scientific">Mycobacterium sp. (strain JLS)</name>
    <dbReference type="NCBI Taxonomy" id="164757"/>
    <lineage>
        <taxon>Bacteria</taxon>
        <taxon>Bacillati</taxon>
        <taxon>Actinomycetota</taxon>
        <taxon>Actinomycetes</taxon>
        <taxon>Mycobacteriales</taxon>
        <taxon>Mycobacteriaceae</taxon>
        <taxon>Mycobacterium</taxon>
    </lineage>
</organism>
<dbReference type="GO" id="GO:0008168">
    <property type="term" value="F:methyltransferase activity"/>
    <property type="evidence" value="ECO:0007669"/>
    <property type="project" value="UniProtKB-KW"/>
</dbReference>
<evidence type="ECO:0000256" key="2">
    <source>
        <dbReference type="ARBA" id="ARBA00022679"/>
    </source>
</evidence>
<dbReference type="Gene3D" id="3.40.50.150">
    <property type="entry name" value="Vaccinia Virus protein VP39"/>
    <property type="match status" value="1"/>
</dbReference>
<dbReference type="PANTHER" id="PTHR43464">
    <property type="entry name" value="METHYLTRANSFERASE"/>
    <property type="match status" value="1"/>
</dbReference>
<evidence type="ECO:0000256" key="3">
    <source>
        <dbReference type="ARBA" id="ARBA00022691"/>
    </source>
</evidence>
<dbReference type="Pfam" id="PF13649">
    <property type="entry name" value="Methyltransf_25"/>
    <property type="match status" value="1"/>
</dbReference>
<dbReference type="SUPFAM" id="SSF53335">
    <property type="entry name" value="S-adenosyl-L-methionine-dependent methyltransferases"/>
    <property type="match status" value="1"/>
</dbReference>
<sequence length="188" mass="19815">MCRVAVSDRAHWDRRYDRLGPSAAGSIGLPDIFTAHSDAFPTAGSALDVACGQGRVSIWLAERGLDVRGLDISSVAVEQAAATARERGVADRCRFDVVDLDCGLPPGPPVDVVVCHLFRDERLDRAMVARLRPGGLLAVAALSEVGAAPGRYRVAPGALTHAFADLQIVAAGERSGTAWLLGRRTASC</sequence>